<proteinExistence type="predicted"/>
<dbReference type="Pfam" id="PF03022">
    <property type="entry name" value="MRJP"/>
    <property type="match status" value="1"/>
</dbReference>
<reference evidence="3" key="1">
    <citation type="journal article" date="2015" name="Nature">
        <title>Complex archaea that bridge the gap between prokaryotes and eukaryotes.</title>
        <authorList>
            <person name="Spang A."/>
            <person name="Saw J.H."/>
            <person name="Jorgensen S.L."/>
            <person name="Zaremba-Niedzwiedzka K."/>
            <person name="Martijn J."/>
            <person name="Lind A.E."/>
            <person name="van Eijk R."/>
            <person name="Schleper C."/>
            <person name="Guy L."/>
            <person name="Ettema T.J."/>
        </authorList>
    </citation>
    <scope>NUCLEOTIDE SEQUENCE</scope>
</reference>
<name>A0A0F9R677_9ZZZZ</name>
<organism evidence="3">
    <name type="scientific">marine sediment metagenome</name>
    <dbReference type="NCBI Taxonomy" id="412755"/>
    <lineage>
        <taxon>unclassified sequences</taxon>
        <taxon>metagenomes</taxon>
        <taxon>ecological metagenomes</taxon>
    </lineage>
</organism>
<dbReference type="InterPro" id="IPR017996">
    <property type="entry name" value="MRJP/yellow-related"/>
</dbReference>
<evidence type="ECO:0000313" key="3">
    <source>
        <dbReference type="EMBL" id="KKN44762.1"/>
    </source>
</evidence>
<dbReference type="Gene3D" id="2.120.10.30">
    <property type="entry name" value="TolB, C-terminal domain"/>
    <property type="match status" value="1"/>
</dbReference>
<comment type="caution">
    <text evidence="3">The sequence shown here is derived from an EMBL/GenBank/DDBJ whole genome shotgun (WGS) entry which is preliminary data.</text>
</comment>
<gene>
    <name evidence="3" type="ORF">LCGC14_0689730</name>
</gene>
<dbReference type="EMBL" id="LAZR01001431">
    <property type="protein sequence ID" value="KKN44762.1"/>
    <property type="molecule type" value="Genomic_DNA"/>
</dbReference>
<keyword evidence="2" id="KW-0964">Secreted</keyword>
<evidence type="ECO:0000256" key="1">
    <source>
        <dbReference type="ARBA" id="ARBA00004613"/>
    </source>
</evidence>
<dbReference type="PANTHER" id="PTHR10009">
    <property type="entry name" value="PROTEIN YELLOW-RELATED"/>
    <property type="match status" value="1"/>
</dbReference>
<sequence length="378" mass="41701">MFLNKSKLGLTAIAILVSSTVMAEPETVKSEVYAQTDAAVGGITYTQNKRFIFSYHPFYNPKVKVGELLKNGNVVPFPNAQMQNAYKSDGSLKNPADYLNWVLGVRADDTGNVWILDSGQALPRTTPKLVAWNVISNKLNKIIYLPSPISLPQSQLNDLAISSKYHTLVIADEGIADGANGKEAALIVVNTRTGASRRVLQGHDSALPDYSMPIIIDKGTSEQKQLDAFIGADGIVLDNAQHWLYFAPLNKKYVYRIKMADIANEQLTDKQIGERVEQYAQKPVNGGLSIDADNNLYLTIVGERTIGVIDAKTRQYRDYTYDKEMIWPDGVSIGPEGYMYTGAAQLPLSAQLNNGKAENKAPYYIFRFKPLAEGVIGR</sequence>
<dbReference type="AlphaFoldDB" id="A0A0F9R677"/>
<protein>
    <recommendedName>
        <fullName evidence="4">Major royal jelly protein</fullName>
    </recommendedName>
</protein>
<dbReference type="InterPro" id="IPR011042">
    <property type="entry name" value="6-blade_b-propeller_TolB-like"/>
</dbReference>
<evidence type="ECO:0000256" key="2">
    <source>
        <dbReference type="ARBA" id="ARBA00022525"/>
    </source>
</evidence>
<accession>A0A0F9R677</accession>
<dbReference type="SUPFAM" id="SSF101898">
    <property type="entry name" value="NHL repeat"/>
    <property type="match status" value="1"/>
</dbReference>
<dbReference type="PANTHER" id="PTHR10009:SF18">
    <property type="entry name" value="PROTEIN YELLOW-LIKE PROTEIN"/>
    <property type="match status" value="1"/>
</dbReference>
<evidence type="ECO:0008006" key="4">
    <source>
        <dbReference type="Google" id="ProtNLM"/>
    </source>
</evidence>
<dbReference type="GO" id="GO:0005576">
    <property type="term" value="C:extracellular region"/>
    <property type="evidence" value="ECO:0007669"/>
    <property type="project" value="UniProtKB-SubCell"/>
</dbReference>
<comment type="subcellular location">
    <subcellularLocation>
        <location evidence="1">Secreted</location>
    </subcellularLocation>
</comment>